<protein>
    <recommendedName>
        <fullName evidence="6">Transcription repressor</fullName>
    </recommendedName>
    <alternativeName>
        <fullName evidence="6">Ovate family protein</fullName>
    </alternativeName>
</protein>
<evidence type="ECO:0000256" key="2">
    <source>
        <dbReference type="ARBA" id="ARBA00022491"/>
    </source>
</evidence>
<evidence type="ECO:0000256" key="1">
    <source>
        <dbReference type="ARBA" id="ARBA00004123"/>
    </source>
</evidence>
<keyword evidence="5 6" id="KW-0539">Nucleus</keyword>
<comment type="subcellular location">
    <subcellularLocation>
        <location evidence="1 6">Nucleus</location>
    </subcellularLocation>
</comment>
<dbReference type="InterPro" id="IPR038933">
    <property type="entry name" value="Ovate"/>
</dbReference>
<evidence type="ECO:0000256" key="6">
    <source>
        <dbReference type="RuleBase" id="RU367028"/>
    </source>
</evidence>
<feature type="domain" description="OVATE" evidence="8">
    <location>
        <begin position="57"/>
        <end position="116"/>
    </location>
</feature>
<dbReference type="PANTHER" id="PTHR33057:SF70">
    <property type="entry name" value="TRANSCRIPTION REPRESSOR-RELATED"/>
    <property type="match status" value="1"/>
</dbReference>
<keyword evidence="4 6" id="KW-0804">Transcription</keyword>
<evidence type="ECO:0000256" key="5">
    <source>
        <dbReference type="ARBA" id="ARBA00023242"/>
    </source>
</evidence>
<accession>A0A7N0VBB4</accession>
<proteinExistence type="predicted"/>
<dbReference type="EnsemblPlants" id="Kaladp0515s0227.1.v1.1">
    <property type="protein sequence ID" value="Kaladp0515s0227.1.v1.1"/>
    <property type="gene ID" value="Kaladp0515s0227.v1.1"/>
</dbReference>
<dbReference type="GO" id="GO:0045892">
    <property type="term" value="P:negative regulation of DNA-templated transcription"/>
    <property type="evidence" value="ECO:0007669"/>
    <property type="project" value="UniProtKB-UniRule"/>
</dbReference>
<dbReference type="InterPro" id="IPR006458">
    <property type="entry name" value="Ovate_C"/>
</dbReference>
<sequence length="198" mass="22163">MNRAVKTPRSEAPIPEIPTKAPMRSHPSAASSHEKSDNHHPNTGGPPQADLGDSIAVEKQSVNPYYDFQQSIVQMIFKRRIDSKSDLQELLNCFLQLNTPLHHRTIIKVFIDLLINMANHAPTTLSYVTDPSPPQIPKCPKNRLNTGHGEQSDIHLVIGSVKFQPRTFKNACKGFMRWPAQKGTTTHALVSHLHCRLV</sequence>
<evidence type="ECO:0000313" key="10">
    <source>
        <dbReference type="Proteomes" id="UP000594263"/>
    </source>
</evidence>
<keyword evidence="3 6" id="KW-0805">Transcription regulation</keyword>
<dbReference type="AlphaFoldDB" id="A0A7N0VBB4"/>
<dbReference type="GO" id="GO:0005634">
    <property type="term" value="C:nucleus"/>
    <property type="evidence" value="ECO:0007669"/>
    <property type="project" value="UniProtKB-SubCell"/>
</dbReference>
<dbReference type="PANTHER" id="PTHR33057">
    <property type="entry name" value="TRANSCRIPTION REPRESSOR OFP7-RELATED"/>
    <property type="match status" value="1"/>
</dbReference>
<comment type="function">
    <text evidence="6">Transcriptional repressor that regulates multiple aspects of plant growth and development.</text>
</comment>
<evidence type="ECO:0000256" key="3">
    <source>
        <dbReference type="ARBA" id="ARBA00023015"/>
    </source>
</evidence>
<dbReference type="NCBIfam" id="TIGR01568">
    <property type="entry name" value="A_thal_3678"/>
    <property type="match status" value="1"/>
</dbReference>
<dbReference type="PROSITE" id="PS51754">
    <property type="entry name" value="OVATE"/>
    <property type="match status" value="1"/>
</dbReference>
<dbReference type="Pfam" id="PF04844">
    <property type="entry name" value="Ovate"/>
    <property type="match status" value="1"/>
</dbReference>
<feature type="region of interest" description="Disordered" evidence="7">
    <location>
        <begin position="1"/>
        <end position="52"/>
    </location>
</feature>
<evidence type="ECO:0000259" key="8">
    <source>
        <dbReference type="PROSITE" id="PS51754"/>
    </source>
</evidence>
<evidence type="ECO:0000256" key="7">
    <source>
        <dbReference type="SAM" id="MobiDB-lite"/>
    </source>
</evidence>
<dbReference type="Proteomes" id="UP000594263">
    <property type="component" value="Unplaced"/>
</dbReference>
<dbReference type="Gramene" id="Kaladp0515s0227.1.v1.1">
    <property type="protein sequence ID" value="Kaladp0515s0227.1.v1.1"/>
    <property type="gene ID" value="Kaladp0515s0227.v1.1"/>
</dbReference>
<keyword evidence="2 6" id="KW-0678">Repressor</keyword>
<reference evidence="9" key="1">
    <citation type="submission" date="2021-01" db="UniProtKB">
        <authorList>
            <consortium name="EnsemblPlants"/>
        </authorList>
    </citation>
    <scope>IDENTIFICATION</scope>
</reference>
<keyword evidence="10" id="KW-1185">Reference proteome</keyword>
<organism evidence="9 10">
    <name type="scientific">Kalanchoe fedtschenkoi</name>
    <name type="common">Lavender scallops</name>
    <name type="synonym">South American air plant</name>
    <dbReference type="NCBI Taxonomy" id="63787"/>
    <lineage>
        <taxon>Eukaryota</taxon>
        <taxon>Viridiplantae</taxon>
        <taxon>Streptophyta</taxon>
        <taxon>Embryophyta</taxon>
        <taxon>Tracheophyta</taxon>
        <taxon>Spermatophyta</taxon>
        <taxon>Magnoliopsida</taxon>
        <taxon>eudicotyledons</taxon>
        <taxon>Gunneridae</taxon>
        <taxon>Pentapetalae</taxon>
        <taxon>Saxifragales</taxon>
        <taxon>Crassulaceae</taxon>
        <taxon>Kalanchoe</taxon>
    </lineage>
</organism>
<evidence type="ECO:0000256" key="4">
    <source>
        <dbReference type="ARBA" id="ARBA00023163"/>
    </source>
</evidence>
<evidence type="ECO:0000313" key="9">
    <source>
        <dbReference type="EnsemblPlants" id="Kaladp0515s0227.1.v1.1"/>
    </source>
</evidence>
<name>A0A7N0VBB4_KALFE</name>